<dbReference type="EMBL" id="KL648614">
    <property type="protein sequence ID" value="KEY67518.1"/>
    <property type="molecule type" value="Genomic_DNA"/>
</dbReference>
<dbReference type="HOGENOM" id="CLU_1856598_0_0_1"/>
<evidence type="ECO:0000313" key="2">
    <source>
        <dbReference type="Proteomes" id="UP000028045"/>
    </source>
</evidence>
<name>A0A084AQD9_STACB</name>
<keyword evidence="2" id="KW-1185">Reference proteome</keyword>
<reference evidence="1 2" key="1">
    <citation type="journal article" date="2014" name="BMC Genomics">
        <title>Comparative genome sequencing reveals chemotype-specific gene clusters in the toxigenic black mold Stachybotrys.</title>
        <authorList>
            <person name="Semeiks J."/>
            <person name="Borek D."/>
            <person name="Otwinowski Z."/>
            <person name="Grishin N.V."/>
        </authorList>
    </citation>
    <scope>NUCLEOTIDE SEQUENCE [LARGE SCALE GENOMIC DNA]</scope>
    <source>
        <strain evidence="2">CBS 109288 / IBT 7711</strain>
    </source>
</reference>
<accession>A0A084AQD9</accession>
<dbReference type="Proteomes" id="UP000028045">
    <property type="component" value="Unassembled WGS sequence"/>
</dbReference>
<proteinExistence type="predicted"/>
<sequence length="138" mass="14945">MYEILLNRGSATPAHLWSQHPLRSPSWLTASVGYLGAALGPVRLHSTECAVPGSAATAEMFSSPWRLILMKPTACSRSYDTRSWACRGWQFDSLRSSPPIACTPIFLYNTSGVAEFTAVKDASGLEEPCIENTASPLP</sequence>
<organism evidence="1 2">
    <name type="scientific">Stachybotrys chartarum (strain CBS 109288 / IBT 7711)</name>
    <name type="common">Toxic black mold</name>
    <name type="synonym">Stilbospora chartarum</name>
    <dbReference type="NCBI Taxonomy" id="1280523"/>
    <lineage>
        <taxon>Eukaryota</taxon>
        <taxon>Fungi</taxon>
        <taxon>Dikarya</taxon>
        <taxon>Ascomycota</taxon>
        <taxon>Pezizomycotina</taxon>
        <taxon>Sordariomycetes</taxon>
        <taxon>Hypocreomycetidae</taxon>
        <taxon>Hypocreales</taxon>
        <taxon>Stachybotryaceae</taxon>
        <taxon>Stachybotrys</taxon>
    </lineage>
</organism>
<gene>
    <name evidence="1" type="ORF">S7711_10572</name>
</gene>
<evidence type="ECO:0000313" key="1">
    <source>
        <dbReference type="EMBL" id="KEY67518.1"/>
    </source>
</evidence>
<protein>
    <submittedName>
        <fullName evidence="1">Uncharacterized protein</fullName>
    </submittedName>
</protein>
<dbReference type="AlphaFoldDB" id="A0A084AQD9"/>